<evidence type="ECO:0000313" key="3">
    <source>
        <dbReference type="EMBL" id="MCU9593066.1"/>
    </source>
</evidence>
<accession>A0ABT2WC74</accession>
<name>A0ABT2WC74_9BACI</name>
<evidence type="ECO:0000256" key="2">
    <source>
        <dbReference type="SAM" id="Phobius"/>
    </source>
</evidence>
<evidence type="ECO:0008006" key="5">
    <source>
        <dbReference type="Google" id="ProtNLM"/>
    </source>
</evidence>
<protein>
    <recommendedName>
        <fullName evidence="5">Coupling factor for flagellin transcription and translation</fullName>
    </recommendedName>
</protein>
<keyword evidence="2" id="KW-1133">Transmembrane helix</keyword>
<feature type="coiled-coil region" evidence="1">
    <location>
        <begin position="22"/>
        <end position="49"/>
    </location>
</feature>
<keyword evidence="2" id="KW-0472">Membrane</keyword>
<keyword evidence="2" id="KW-0812">Transmembrane</keyword>
<reference evidence="3 4" key="1">
    <citation type="submission" date="2022-10" db="EMBL/GenBank/DDBJ databases">
        <title>Description of Fervidibacillus gen. nov. in the family Fervidibacillaceae fam. nov. with two species, Fervidibacillus albus sp. nov., and Fervidibacillus halotolerans sp. nov., isolated from tidal flat sediments.</title>
        <authorList>
            <person name="Kwon K.K."/>
            <person name="Yang S.-H."/>
        </authorList>
    </citation>
    <scope>NUCLEOTIDE SEQUENCE [LARGE SCALE GENOMIC DNA]</scope>
    <source>
        <strain evidence="3 4">DSM 23332</strain>
    </source>
</reference>
<dbReference type="EMBL" id="JAOUSE010000002">
    <property type="protein sequence ID" value="MCU9593066.1"/>
    <property type="molecule type" value="Genomic_DNA"/>
</dbReference>
<sequence length="206" mass="24211">MEFLSIINFLLVIIVIFAIILLFKRQNQLLDLEKKYRQLNEELEDSMSSFFIQMQEENEAFIKKLKEVQTSQVSSEEKQHLTFENSKTENNGKRSVESQPFYAAIKTYENMQDTAKQSVTDNTNEHVNEEDIVDWNGKEHIESNKNKVLTEHEFEKEQIKELLKAGKTVEEVAKILDKGKTEIELIIKFSPELYKLQNLNNKESLY</sequence>
<comment type="caution">
    <text evidence="3">The sequence shown here is derived from an EMBL/GenBank/DDBJ whole genome shotgun (WGS) entry which is preliminary data.</text>
</comment>
<keyword evidence="4" id="KW-1185">Reference proteome</keyword>
<dbReference type="Proteomes" id="UP001208656">
    <property type="component" value="Unassembled WGS sequence"/>
</dbReference>
<organism evidence="3 4">
    <name type="scientific">Pallidibacillus thermolactis</name>
    <dbReference type="NCBI Taxonomy" id="251051"/>
    <lineage>
        <taxon>Bacteria</taxon>
        <taxon>Bacillati</taxon>
        <taxon>Bacillota</taxon>
        <taxon>Bacilli</taxon>
        <taxon>Bacillales</taxon>
        <taxon>Bacillaceae</taxon>
        <taxon>Pallidibacillus</taxon>
    </lineage>
</organism>
<proteinExistence type="predicted"/>
<dbReference type="RefSeq" id="WP_263060739.1">
    <property type="nucleotide sequence ID" value="NZ_JAOUSE010000002.1"/>
</dbReference>
<keyword evidence="1" id="KW-0175">Coiled coil</keyword>
<gene>
    <name evidence="3" type="ORF">OEV82_01180</name>
</gene>
<evidence type="ECO:0000256" key="1">
    <source>
        <dbReference type="SAM" id="Coils"/>
    </source>
</evidence>
<evidence type="ECO:0000313" key="4">
    <source>
        <dbReference type="Proteomes" id="UP001208656"/>
    </source>
</evidence>
<feature type="transmembrane region" description="Helical" evidence="2">
    <location>
        <begin position="6"/>
        <end position="23"/>
    </location>
</feature>